<name>A0A0D3JUH0_EMIH1</name>
<dbReference type="InterPro" id="IPR029058">
    <property type="entry name" value="AB_hydrolase_fold"/>
</dbReference>
<evidence type="ECO:0000256" key="2">
    <source>
        <dbReference type="SAM" id="SignalP"/>
    </source>
</evidence>
<feature type="region of interest" description="Disordered" evidence="1">
    <location>
        <begin position="213"/>
        <end position="232"/>
    </location>
</feature>
<reference evidence="4" key="1">
    <citation type="journal article" date="2013" name="Nature">
        <title>Pan genome of the phytoplankton Emiliania underpins its global distribution.</title>
        <authorList>
            <person name="Read B.A."/>
            <person name="Kegel J."/>
            <person name="Klute M.J."/>
            <person name="Kuo A."/>
            <person name="Lefebvre S.C."/>
            <person name="Maumus F."/>
            <person name="Mayer C."/>
            <person name="Miller J."/>
            <person name="Monier A."/>
            <person name="Salamov A."/>
            <person name="Young J."/>
            <person name="Aguilar M."/>
            <person name="Claverie J.M."/>
            <person name="Frickenhaus S."/>
            <person name="Gonzalez K."/>
            <person name="Herman E.K."/>
            <person name="Lin Y.C."/>
            <person name="Napier J."/>
            <person name="Ogata H."/>
            <person name="Sarno A.F."/>
            <person name="Shmutz J."/>
            <person name="Schroeder D."/>
            <person name="de Vargas C."/>
            <person name="Verret F."/>
            <person name="von Dassow P."/>
            <person name="Valentin K."/>
            <person name="Van de Peer Y."/>
            <person name="Wheeler G."/>
            <person name="Dacks J.B."/>
            <person name="Delwiche C.F."/>
            <person name="Dyhrman S.T."/>
            <person name="Glockner G."/>
            <person name="John U."/>
            <person name="Richards T."/>
            <person name="Worden A.Z."/>
            <person name="Zhang X."/>
            <person name="Grigoriev I.V."/>
            <person name="Allen A.E."/>
            <person name="Bidle K."/>
            <person name="Borodovsky M."/>
            <person name="Bowler C."/>
            <person name="Brownlee C."/>
            <person name="Cock J.M."/>
            <person name="Elias M."/>
            <person name="Gladyshev V.N."/>
            <person name="Groth M."/>
            <person name="Guda C."/>
            <person name="Hadaegh A."/>
            <person name="Iglesias-Rodriguez M.D."/>
            <person name="Jenkins J."/>
            <person name="Jones B.M."/>
            <person name="Lawson T."/>
            <person name="Leese F."/>
            <person name="Lindquist E."/>
            <person name="Lobanov A."/>
            <person name="Lomsadze A."/>
            <person name="Malik S.B."/>
            <person name="Marsh M.E."/>
            <person name="Mackinder L."/>
            <person name="Mock T."/>
            <person name="Mueller-Roeber B."/>
            <person name="Pagarete A."/>
            <person name="Parker M."/>
            <person name="Probert I."/>
            <person name="Quesneville H."/>
            <person name="Raines C."/>
            <person name="Rensing S.A."/>
            <person name="Riano-Pachon D.M."/>
            <person name="Richier S."/>
            <person name="Rokitta S."/>
            <person name="Shiraiwa Y."/>
            <person name="Soanes D.M."/>
            <person name="van der Giezen M."/>
            <person name="Wahlund T.M."/>
            <person name="Williams B."/>
            <person name="Wilson W."/>
            <person name="Wolfe G."/>
            <person name="Wurch L.L."/>
        </authorList>
    </citation>
    <scope>NUCLEOTIDE SEQUENCE</scope>
</reference>
<dbReference type="KEGG" id="ehx:EMIHUDRAFT_205109"/>
<evidence type="ECO:0008006" key="5">
    <source>
        <dbReference type="Google" id="ProtNLM"/>
    </source>
</evidence>
<evidence type="ECO:0000256" key="1">
    <source>
        <dbReference type="SAM" id="MobiDB-lite"/>
    </source>
</evidence>
<keyword evidence="2" id="KW-0732">Signal</keyword>
<proteinExistence type="predicted"/>
<feature type="signal peptide" evidence="2">
    <location>
        <begin position="1"/>
        <end position="21"/>
    </location>
</feature>
<protein>
    <recommendedName>
        <fullName evidence="5">Phospholipase/carboxylesterase/thioesterase domain-containing protein</fullName>
    </recommendedName>
</protein>
<keyword evidence="4" id="KW-1185">Reference proteome</keyword>
<reference evidence="3" key="2">
    <citation type="submission" date="2024-10" db="UniProtKB">
        <authorList>
            <consortium name="EnsemblProtists"/>
        </authorList>
    </citation>
    <scope>IDENTIFICATION</scope>
</reference>
<dbReference type="RefSeq" id="XP_005779584.1">
    <property type="nucleotide sequence ID" value="XM_005779527.1"/>
</dbReference>
<dbReference type="Gene3D" id="3.40.50.1820">
    <property type="entry name" value="alpha/beta hydrolase"/>
    <property type="match status" value="1"/>
</dbReference>
<feature type="chain" id="PRO_5044213643" description="Phospholipase/carboxylesterase/thioesterase domain-containing protein" evidence="2">
    <location>
        <begin position="22"/>
        <end position="232"/>
    </location>
</feature>
<dbReference type="AlphaFoldDB" id="A0A0D3JUH0"/>
<dbReference type="GeneID" id="17272701"/>
<evidence type="ECO:0000313" key="3">
    <source>
        <dbReference type="EnsemblProtists" id="EOD27155"/>
    </source>
</evidence>
<dbReference type="Proteomes" id="UP000013827">
    <property type="component" value="Unassembled WGS sequence"/>
</dbReference>
<organism evidence="3 4">
    <name type="scientific">Emiliania huxleyi (strain CCMP1516)</name>
    <dbReference type="NCBI Taxonomy" id="280463"/>
    <lineage>
        <taxon>Eukaryota</taxon>
        <taxon>Haptista</taxon>
        <taxon>Haptophyta</taxon>
        <taxon>Prymnesiophyceae</taxon>
        <taxon>Isochrysidales</taxon>
        <taxon>Noelaerhabdaceae</taxon>
        <taxon>Emiliania</taxon>
    </lineage>
</organism>
<dbReference type="PaxDb" id="2903-EOD27155"/>
<evidence type="ECO:0000313" key="4">
    <source>
        <dbReference type="Proteomes" id="UP000013827"/>
    </source>
</evidence>
<dbReference type="HOGENOM" id="CLU_1196735_0_0_1"/>
<dbReference type="EnsemblProtists" id="EOD27155">
    <property type="protein sequence ID" value="EOD27155"/>
    <property type="gene ID" value="EMIHUDRAFT_205109"/>
</dbReference>
<dbReference type="SUPFAM" id="SSF53474">
    <property type="entry name" value="alpha/beta-Hydrolases"/>
    <property type="match status" value="1"/>
</dbReference>
<accession>A0A0D3JUH0</accession>
<sequence>MCAGAVRALLFAWLLAATVRATALAAAEPSRRQTCCSEDAVTCGVTCSGCLPCFGCIGPAALNPLCYPCVGCIPCLTSCAEYLDCYSTEPDCSNSMWWGTPPRARSWTVGTESCASPPCALILAFHGWTMSDELMREVTDMDRIAQQHGGAIVVYPDGIGVDIWSCWSIPNAANLGQCLFDAGVDDVGFVDALIDRMIERYSIDAGRAHLDAQGRGHNSLPRAAHSSPRFTT</sequence>